<dbReference type="PANTHER" id="PTHR30469">
    <property type="entry name" value="MULTIDRUG RESISTANCE PROTEIN MDTA"/>
    <property type="match status" value="1"/>
</dbReference>
<evidence type="ECO:0000259" key="3">
    <source>
        <dbReference type="Pfam" id="PF25973"/>
    </source>
</evidence>
<dbReference type="PANTHER" id="PTHR30469:SF29">
    <property type="entry name" value="BLR2860 PROTEIN"/>
    <property type="match status" value="1"/>
</dbReference>
<sequence length="393" mass="42477">MKFTLKSSWLAQRPYLIAALITLVLVLWMASGPSVTEQKSKIKAEIPNHDKKQVIARVKVETRLGQHIHKTIELYGRTEPDRITTLKAEVHGKITQVLAKRGSRVSKGEIIAKIALNDLPAQLTRSQALLNQREVEYQGALKLNQQGYQGKVHLAQSYAALESVKAEIKGLELDIANTIIKAPFAGILNTRYVEVGDYVASGDDIAMIADLDPLIVRAYVTEQQISQLSVGQVAQVSLLNGELAQGKLRYIASVGNDATNTFKIEVAIDNKKAYLLAGLSSELTIDLAKMSAIKISPALLALDEQGNIGVKSVKESVVQFTPIEIIKSESDGIWLTGLGEQADIIVLGQGFVRAGDKVEAIFDSADDKINDKADVSVGTSAGKQTAVTPVTQG</sequence>
<dbReference type="SUPFAM" id="SSF111369">
    <property type="entry name" value="HlyD-like secretion proteins"/>
    <property type="match status" value="1"/>
</dbReference>
<proteinExistence type="inferred from homology"/>
<dbReference type="Gene3D" id="2.40.30.170">
    <property type="match status" value="1"/>
</dbReference>
<name>A0A1Y5E888_COLPS</name>
<dbReference type="EMBL" id="MAAF01000076">
    <property type="protein sequence ID" value="OUR78941.1"/>
    <property type="molecule type" value="Genomic_DNA"/>
</dbReference>
<dbReference type="GO" id="GO:0015562">
    <property type="term" value="F:efflux transmembrane transporter activity"/>
    <property type="evidence" value="ECO:0007669"/>
    <property type="project" value="TreeGrafter"/>
</dbReference>
<dbReference type="GO" id="GO:1990281">
    <property type="term" value="C:efflux pump complex"/>
    <property type="evidence" value="ECO:0007669"/>
    <property type="project" value="TreeGrafter"/>
</dbReference>
<protein>
    <submittedName>
        <fullName evidence="4">Efflux transporter periplasmic adaptor subunit</fullName>
    </submittedName>
</protein>
<accession>A0A1Y5E888</accession>
<dbReference type="InterPro" id="IPR006143">
    <property type="entry name" value="RND_pump_MFP"/>
</dbReference>
<evidence type="ECO:0000313" key="5">
    <source>
        <dbReference type="Proteomes" id="UP000243053"/>
    </source>
</evidence>
<evidence type="ECO:0000313" key="4">
    <source>
        <dbReference type="EMBL" id="OUR78941.1"/>
    </source>
</evidence>
<evidence type="ECO:0000259" key="2">
    <source>
        <dbReference type="Pfam" id="PF25954"/>
    </source>
</evidence>
<dbReference type="InterPro" id="IPR058792">
    <property type="entry name" value="Beta-barrel_RND_2"/>
</dbReference>
<dbReference type="InterPro" id="IPR058647">
    <property type="entry name" value="BSH_CzcB-like"/>
</dbReference>
<evidence type="ECO:0000256" key="1">
    <source>
        <dbReference type="ARBA" id="ARBA00009477"/>
    </source>
</evidence>
<dbReference type="Pfam" id="PF25954">
    <property type="entry name" value="Beta-barrel_RND_2"/>
    <property type="match status" value="1"/>
</dbReference>
<dbReference type="Gene3D" id="2.40.50.100">
    <property type="match status" value="1"/>
</dbReference>
<feature type="domain" description="CusB-like beta-barrel" evidence="2">
    <location>
        <begin position="216"/>
        <end position="285"/>
    </location>
</feature>
<dbReference type="AlphaFoldDB" id="A0A1Y5E888"/>
<dbReference type="Pfam" id="PF25973">
    <property type="entry name" value="BSH_CzcB"/>
    <property type="match status" value="1"/>
</dbReference>
<organism evidence="4 5">
    <name type="scientific">Colwellia psychrerythraea</name>
    <name type="common">Vibrio psychroerythus</name>
    <dbReference type="NCBI Taxonomy" id="28229"/>
    <lineage>
        <taxon>Bacteria</taxon>
        <taxon>Pseudomonadati</taxon>
        <taxon>Pseudomonadota</taxon>
        <taxon>Gammaproteobacteria</taxon>
        <taxon>Alteromonadales</taxon>
        <taxon>Colwelliaceae</taxon>
        <taxon>Colwellia</taxon>
    </lineage>
</organism>
<dbReference type="Gene3D" id="1.10.287.470">
    <property type="entry name" value="Helix hairpin bin"/>
    <property type="match status" value="1"/>
</dbReference>
<dbReference type="NCBIfam" id="TIGR01730">
    <property type="entry name" value="RND_mfp"/>
    <property type="match status" value="1"/>
</dbReference>
<dbReference type="Proteomes" id="UP000243053">
    <property type="component" value="Unassembled WGS sequence"/>
</dbReference>
<comment type="caution">
    <text evidence="4">The sequence shown here is derived from an EMBL/GenBank/DDBJ whole genome shotgun (WGS) entry which is preliminary data.</text>
</comment>
<reference evidence="5" key="1">
    <citation type="journal article" date="2017" name="Proc. Natl. Acad. Sci. U.S.A.">
        <title>Simulation of Deepwater Horizon oil plume reveals substrate specialization within a complex community of hydrocarbon degraders.</title>
        <authorList>
            <person name="Hu P."/>
            <person name="Dubinsky E.A."/>
            <person name="Probst A.J."/>
            <person name="Wang J."/>
            <person name="Sieber C.M.K."/>
            <person name="Tom L.M."/>
            <person name="Gardinali P."/>
            <person name="Banfield J.F."/>
            <person name="Atlas R.M."/>
            <person name="Andersen G.L."/>
        </authorList>
    </citation>
    <scope>NUCLEOTIDE SEQUENCE [LARGE SCALE GENOMIC DNA]</scope>
</reference>
<gene>
    <name evidence="4" type="ORF">A9Q75_12955</name>
</gene>
<comment type="similarity">
    <text evidence="1">Belongs to the membrane fusion protein (MFP) (TC 8.A.1) family.</text>
</comment>
<feature type="domain" description="CzcB-like barrel-sandwich hybrid" evidence="3">
    <location>
        <begin position="83"/>
        <end position="210"/>
    </location>
</feature>